<name>A0A1F8EZK8_9BACT</name>
<dbReference type="AlphaFoldDB" id="A0A1F8EZK8"/>
<keyword evidence="1" id="KW-0812">Transmembrane</keyword>
<dbReference type="Proteomes" id="UP000177419">
    <property type="component" value="Unassembled WGS sequence"/>
</dbReference>
<proteinExistence type="predicted"/>
<dbReference type="EMBL" id="MGJJ01000012">
    <property type="protein sequence ID" value="OGN05466.1"/>
    <property type="molecule type" value="Genomic_DNA"/>
</dbReference>
<evidence type="ECO:0000313" key="2">
    <source>
        <dbReference type="EMBL" id="OGN05466.1"/>
    </source>
</evidence>
<evidence type="ECO:0000313" key="3">
    <source>
        <dbReference type="Proteomes" id="UP000177419"/>
    </source>
</evidence>
<sequence length="137" mass="15052">MVRFSLFVKLLVLAGFLGLAVFGFASMSHADGHNPACIFAALKVADCSGTAGFIKMFVRHLNAFKNFAAFSGGTILSQIWLSLFVSFSLAAGFGVFWFAPKIFFPPFHNFLVFVPASKSKYRLTTWLSLHENSPAVF</sequence>
<evidence type="ECO:0000256" key="1">
    <source>
        <dbReference type="SAM" id="Phobius"/>
    </source>
</evidence>
<comment type="caution">
    <text evidence="2">The sequence shown here is derived from an EMBL/GenBank/DDBJ whole genome shotgun (WGS) entry which is preliminary data.</text>
</comment>
<dbReference type="STRING" id="1802669.A2746_00155"/>
<gene>
    <name evidence="2" type="ORF">A2746_00155</name>
</gene>
<keyword evidence="1" id="KW-0472">Membrane</keyword>
<reference evidence="2 3" key="1">
    <citation type="journal article" date="2016" name="Nat. Commun.">
        <title>Thousands of microbial genomes shed light on interconnected biogeochemical processes in an aquifer system.</title>
        <authorList>
            <person name="Anantharaman K."/>
            <person name="Brown C.T."/>
            <person name="Hug L.A."/>
            <person name="Sharon I."/>
            <person name="Castelle C.J."/>
            <person name="Probst A.J."/>
            <person name="Thomas B.C."/>
            <person name="Singh A."/>
            <person name="Wilkins M.J."/>
            <person name="Karaoz U."/>
            <person name="Brodie E.L."/>
            <person name="Williams K.H."/>
            <person name="Hubbard S.S."/>
            <person name="Banfield J.F."/>
        </authorList>
    </citation>
    <scope>NUCLEOTIDE SEQUENCE [LARGE SCALE GENOMIC DNA]</scope>
</reference>
<keyword evidence="1" id="KW-1133">Transmembrane helix</keyword>
<organism evidence="2 3">
    <name type="scientific">Candidatus Yanofskybacteria bacterium RIFCSPHIGHO2_01_FULL_44_22</name>
    <dbReference type="NCBI Taxonomy" id="1802669"/>
    <lineage>
        <taxon>Bacteria</taxon>
        <taxon>Candidatus Yanofskyibacteriota</taxon>
    </lineage>
</organism>
<feature type="transmembrane region" description="Helical" evidence="1">
    <location>
        <begin position="79"/>
        <end position="99"/>
    </location>
</feature>
<feature type="transmembrane region" description="Helical" evidence="1">
    <location>
        <begin position="40"/>
        <end position="58"/>
    </location>
</feature>
<accession>A0A1F8EZK8</accession>
<protein>
    <submittedName>
        <fullName evidence="2">Uncharacterized protein</fullName>
    </submittedName>
</protein>